<dbReference type="GO" id="GO:0000976">
    <property type="term" value="F:transcription cis-regulatory region binding"/>
    <property type="evidence" value="ECO:0007669"/>
    <property type="project" value="TreeGrafter"/>
</dbReference>
<gene>
    <name evidence="5" type="ORF">CRD60_06350</name>
</gene>
<dbReference type="Gene3D" id="1.10.260.40">
    <property type="entry name" value="lambda repressor-like DNA-binding domains"/>
    <property type="match status" value="1"/>
</dbReference>
<dbReference type="CDD" id="cd06267">
    <property type="entry name" value="PBP1_LacI_sugar_binding-like"/>
    <property type="match status" value="1"/>
</dbReference>
<dbReference type="SMART" id="SM00354">
    <property type="entry name" value="HTH_LACI"/>
    <property type="match status" value="1"/>
</dbReference>
<dbReference type="InterPro" id="IPR010982">
    <property type="entry name" value="Lambda_DNA-bd_dom_sf"/>
</dbReference>
<keyword evidence="2" id="KW-0238">DNA-binding</keyword>
<dbReference type="Pfam" id="PF00356">
    <property type="entry name" value="LacI"/>
    <property type="match status" value="1"/>
</dbReference>
<evidence type="ECO:0000256" key="2">
    <source>
        <dbReference type="ARBA" id="ARBA00023125"/>
    </source>
</evidence>
<organism evidence="5 6">
    <name type="scientific">Bifidobacterium aemilianum</name>
    <dbReference type="NCBI Taxonomy" id="2493120"/>
    <lineage>
        <taxon>Bacteria</taxon>
        <taxon>Bacillati</taxon>
        <taxon>Actinomycetota</taxon>
        <taxon>Actinomycetes</taxon>
        <taxon>Bifidobacteriales</taxon>
        <taxon>Bifidobacteriaceae</taxon>
        <taxon>Bifidobacterium</taxon>
    </lineage>
</organism>
<comment type="caution">
    <text evidence="5">The sequence shown here is derived from an EMBL/GenBank/DDBJ whole genome shotgun (WGS) entry which is preliminary data.</text>
</comment>
<dbReference type="InterPro" id="IPR028082">
    <property type="entry name" value="Peripla_BP_I"/>
</dbReference>
<dbReference type="RefSeq" id="WP_113860447.1">
    <property type="nucleotide sequence ID" value="NZ_PDCG01000005.1"/>
</dbReference>
<evidence type="ECO:0000259" key="4">
    <source>
        <dbReference type="PROSITE" id="PS50932"/>
    </source>
</evidence>
<keyword evidence="6" id="KW-1185">Reference proteome</keyword>
<dbReference type="InterPro" id="IPR000843">
    <property type="entry name" value="HTH_LacI"/>
</dbReference>
<evidence type="ECO:0000313" key="6">
    <source>
        <dbReference type="Proteomes" id="UP000252530"/>
    </source>
</evidence>
<dbReference type="EMBL" id="PDCG01000005">
    <property type="protein sequence ID" value="RBP97606.1"/>
    <property type="molecule type" value="Genomic_DNA"/>
</dbReference>
<dbReference type="PANTHER" id="PTHR30146">
    <property type="entry name" value="LACI-RELATED TRANSCRIPTIONAL REPRESSOR"/>
    <property type="match status" value="1"/>
</dbReference>
<dbReference type="Proteomes" id="UP000252530">
    <property type="component" value="Unassembled WGS sequence"/>
</dbReference>
<evidence type="ECO:0000313" key="5">
    <source>
        <dbReference type="EMBL" id="RBP97606.1"/>
    </source>
</evidence>
<name>A0A366K793_9BIFI</name>
<dbReference type="CDD" id="cd01392">
    <property type="entry name" value="HTH_LacI"/>
    <property type="match status" value="1"/>
</dbReference>
<evidence type="ECO:0000256" key="3">
    <source>
        <dbReference type="ARBA" id="ARBA00023163"/>
    </source>
</evidence>
<keyword evidence="3" id="KW-0804">Transcription</keyword>
<dbReference type="GO" id="GO:0003700">
    <property type="term" value="F:DNA-binding transcription factor activity"/>
    <property type="evidence" value="ECO:0007669"/>
    <property type="project" value="TreeGrafter"/>
</dbReference>
<dbReference type="Gene3D" id="3.40.50.2300">
    <property type="match status" value="2"/>
</dbReference>
<dbReference type="InterPro" id="IPR046335">
    <property type="entry name" value="LacI/GalR-like_sensor"/>
</dbReference>
<dbReference type="SUPFAM" id="SSF53822">
    <property type="entry name" value="Periplasmic binding protein-like I"/>
    <property type="match status" value="1"/>
</dbReference>
<dbReference type="PANTHER" id="PTHR30146:SF154">
    <property type="entry name" value="TRANSCRIPTION REGULATOR, MEMBER OF GALR FAMILY"/>
    <property type="match status" value="1"/>
</dbReference>
<dbReference type="PROSITE" id="PS50932">
    <property type="entry name" value="HTH_LACI_2"/>
    <property type="match status" value="1"/>
</dbReference>
<accession>A0A366K793</accession>
<protein>
    <submittedName>
        <fullName evidence="5">LacI family transcriptional regulator</fullName>
    </submittedName>
</protein>
<proteinExistence type="predicted"/>
<reference evidence="5 6" key="1">
    <citation type="submission" date="2017-10" db="EMBL/GenBank/DDBJ databases">
        <title>Bifidobacterium xylocopum sp. nov. and Bifidobacterium aemilianum sp. nov., from the carpenter bee (Xylocopa violacea) digestive tract.</title>
        <authorList>
            <person name="Alberoni D."/>
            <person name="Baffoni L."/>
            <person name="Di Gioia D."/>
            <person name="Gaggia F."/>
            <person name="Biavati B."/>
        </authorList>
    </citation>
    <scope>NUCLEOTIDE SEQUENCE [LARGE SCALE GENOMIC DNA]</scope>
    <source>
        <strain evidence="5 6">XV10</strain>
    </source>
</reference>
<feature type="domain" description="HTH lacI-type" evidence="4">
    <location>
        <begin position="7"/>
        <end position="61"/>
    </location>
</feature>
<dbReference type="AlphaFoldDB" id="A0A366K793"/>
<dbReference type="OrthoDB" id="1639518at2"/>
<dbReference type="SUPFAM" id="SSF47413">
    <property type="entry name" value="lambda repressor-like DNA-binding domains"/>
    <property type="match status" value="1"/>
</dbReference>
<evidence type="ECO:0000256" key="1">
    <source>
        <dbReference type="ARBA" id="ARBA00023015"/>
    </source>
</evidence>
<dbReference type="Pfam" id="PF13377">
    <property type="entry name" value="Peripla_BP_3"/>
    <property type="match status" value="1"/>
</dbReference>
<keyword evidence="1" id="KW-0805">Transcription regulation</keyword>
<sequence>MKKKVGVTLTDLAKELDLSIYTVSRAINGLSGVSDKTRAHVLETADSLGYIPNANARDLRRGVHRSVTLLTAGMSNPYYLDLISGIESVFQARGENLLIADMAVNGRYEESSEQELLQQVMENRPGGIISTLALSDVSRKRLHDWRVPVVFVDSVPGDAAEDFSYVTTDNVDASAKLGDHLAHHHFKRWLLVIYPSVWNSRYVREEGLKAAAQACGAQIEVLECGNDQGSAKMQIDRYLRGHKELPDVVIAGNNPILLGLMKAFSQRRLSIPQDMALVAFDDFTWSDLISPGITLVAEDSYGIGSKAADHLLTLIEGEQEVYQSGEGSAESSKPIHQTMRASLRIRESCGCPAHTS</sequence>